<dbReference type="Proteomes" id="UP000036780">
    <property type="component" value="Unassembled WGS sequence"/>
</dbReference>
<evidence type="ECO:0000313" key="3">
    <source>
        <dbReference type="EMBL" id="KNE22176.1"/>
    </source>
</evidence>
<dbReference type="PANTHER" id="PTHR37806:SF1">
    <property type="entry name" value="PEPTIDASE C39-LIKE DOMAIN-CONTAINING PROTEIN"/>
    <property type="match status" value="1"/>
</dbReference>
<organism evidence="3 4">
    <name type="scientific">Virgibacillus pantothenticus</name>
    <dbReference type="NCBI Taxonomy" id="1473"/>
    <lineage>
        <taxon>Bacteria</taxon>
        <taxon>Bacillati</taxon>
        <taxon>Bacillota</taxon>
        <taxon>Bacilli</taxon>
        <taxon>Bacillales</taxon>
        <taxon>Bacillaceae</taxon>
        <taxon>Virgibacillus</taxon>
    </lineage>
</organism>
<evidence type="ECO:0000256" key="1">
    <source>
        <dbReference type="SAM" id="Phobius"/>
    </source>
</evidence>
<dbReference type="SUPFAM" id="SSF54001">
    <property type="entry name" value="Cysteine proteinases"/>
    <property type="match status" value="1"/>
</dbReference>
<dbReference type="EMBL" id="LGTO01000004">
    <property type="protein sequence ID" value="KNE22176.1"/>
    <property type="molecule type" value="Genomic_DNA"/>
</dbReference>
<name>A0A0L0QUE0_VIRPA</name>
<dbReference type="InterPro" id="IPR016997">
    <property type="entry name" value="UCP032442"/>
</dbReference>
<feature type="domain" description="Peptidase C39-like" evidence="2">
    <location>
        <begin position="82"/>
        <end position="246"/>
    </location>
</feature>
<evidence type="ECO:0000259" key="2">
    <source>
        <dbReference type="Pfam" id="PF13529"/>
    </source>
</evidence>
<dbReference type="InterPro" id="IPR039563">
    <property type="entry name" value="Peptidase_C39_single_dom"/>
</dbReference>
<dbReference type="InterPro" id="IPR039564">
    <property type="entry name" value="Peptidase_C39-like"/>
</dbReference>
<keyword evidence="1" id="KW-0472">Membrane</keyword>
<dbReference type="PIRSF" id="PIRSF032442">
    <property type="entry name" value="UCP032442"/>
    <property type="match status" value="1"/>
</dbReference>
<reference evidence="4" key="1">
    <citation type="submission" date="2015-07" db="EMBL/GenBank/DDBJ databases">
        <title>Fjat-10053 dsm26.</title>
        <authorList>
            <person name="Liu B."/>
            <person name="Wang J."/>
            <person name="Zhu Y."/>
            <person name="Liu G."/>
            <person name="Chen Q."/>
            <person name="Chen Z."/>
            <person name="Lan J."/>
            <person name="Che J."/>
            <person name="Ge C."/>
            <person name="Shi H."/>
            <person name="Pan Z."/>
            <person name="Liu X."/>
        </authorList>
    </citation>
    <scope>NUCLEOTIDE SEQUENCE [LARGE SCALE GENOMIC DNA]</scope>
    <source>
        <strain evidence="4">DSM 26</strain>
    </source>
</reference>
<gene>
    <name evidence="3" type="ORF">AFK71_04930</name>
</gene>
<dbReference type="PANTHER" id="PTHR37806">
    <property type="entry name" value="LMO0724 PROTEIN"/>
    <property type="match status" value="1"/>
</dbReference>
<feature type="transmembrane region" description="Helical" evidence="1">
    <location>
        <begin position="21"/>
        <end position="41"/>
    </location>
</feature>
<dbReference type="Gene3D" id="3.90.70.10">
    <property type="entry name" value="Cysteine proteinases"/>
    <property type="match status" value="1"/>
</dbReference>
<keyword evidence="1" id="KW-1133">Transmembrane helix</keyword>
<accession>A0A0L0QUE0</accession>
<keyword evidence="1" id="KW-0812">Transmembrane</keyword>
<evidence type="ECO:0000313" key="4">
    <source>
        <dbReference type="Proteomes" id="UP000036780"/>
    </source>
</evidence>
<keyword evidence="4" id="KW-1185">Reference proteome</keyword>
<dbReference type="Pfam" id="PF13529">
    <property type="entry name" value="Peptidase_C39_2"/>
    <property type="match status" value="1"/>
</dbReference>
<dbReference type="CDD" id="cd02549">
    <property type="entry name" value="Peptidase_C39A"/>
    <property type="match status" value="1"/>
</dbReference>
<dbReference type="InterPro" id="IPR038765">
    <property type="entry name" value="Papain-like_cys_pep_sf"/>
</dbReference>
<comment type="caution">
    <text evidence="3">The sequence shown here is derived from an EMBL/GenBank/DDBJ whole genome shotgun (WGS) entry which is preliminary data.</text>
</comment>
<dbReference type="PATRIC" id="fig|1473.5.peg.3962"/>
<dbReference type="AlphaFoldDB" id="A0A0L0QUE0"/>
<protein>
    <recommendedName>
        <fullName evidence="2">Peptidase C39-like domain-containing protein</fullName>
    </recommendedName>
</protein>
<proteinExistence type="predicted"/>
<sequence length="273" mass="31508">MATVLFYISSKQKIAWVKKSFIIYGFIFSITAISVLTLFVMEHKAAFKQLIQYTIPVHEDNQLSPEERKLSKHTIQKKVKMDVPKIEQLPELPRGCEVTSLSMLLRHNDIRIDKIELAQQVKKDPTPYTKKDGEIFFGNPYRGFVGDMYSFDTPGMGVYHKPIAALAKRYAGDRVKDLTGNDFKTIITELNHKRPVWVIINTTYDKLPESQFTTWNTKDGKIDITMKQHSVLITGYDENYIYFNDPLNFAEKAPIDEFQAAWEQMGKQAITID</sequence>